<sequence>MIVSLAFVPQQDLLEALTILENYFPNELEPILSYFINTYVVRLRNNGTRAPPTTFRADGMSTQERLITRIAPIIFVKRFIEKFNCNSTCHIRLYGNFWMNYKKL</sequence>
<dbReference type="OrthoDB" id="5869703at2759"/>
<dbReference type="AlphaFoldDB" id="A0A6V7VZF7"/>
<gene>
    <name evidence="1" type="ORF">MENT_LOCUS31590</name>
</gene>
<organism evidence="1 2">
    <name type="scientific">Meloidogyne enterolobii</name>
    <name type="common">Root-knot nematode worm</name>
    <name type="synonym">Meloidogyne mayaguensis</name>
    <dbReference type="NCBI Taxonomy" id="390850"/>
    <lineage>
        <taxon>Eukaryota</taxon>
        <taxon>Metazoa</taxon>
        <taxon>Ecdysozoa</taxon>
        <taxon>Nematoda</taxon>
        <taxon>Chromadorea</taxon>
        <taxon>Rhabditida</taxon>
        <taxon>Tylenchina</taxon>
        <taxon>Tylenchomorpha</taxon>
        <taxon>Tylenchoidea</taxon>
        <taxon>Meloidogynidae</taxon>
        <taxon>Meloidogyninae</taxon>
        <taxon>Meloidogyne</taxon>
    </lineage>
</organism>
<reference evidence="1 2" key="1">
    <citation type="submission" date="2020-08" db="EMBL/GenBank/DDBJ databases">
        <authorList>
            <person name="Koutsovoulos G."/>
            <person name="Danchin GJ E."/>
        </authorList>
    </citation>
    <scope>NUCLEOTIDE SEQUENCE [LARGE SCALE GENOMIC DNA]</scope>
</reference>
<name>A0A6V7VZF7_MELEN</name>
<proteinExistence type="predicted"/>
<accession>A0A6V7VZF7</accession>
<evidence type="ECO:0000313" key="2">
    <source>
        <dbReference type="Proteomes" id="UP000580250"/>
    </source>
</evidence>
<dbReference type="EMBL" id="CAJEWN010000347">
    <property type="protein sequence ID" value="CAD2179581.1"/>
    <property type="molecule type" value="Genomic_DNA"/>
</dbReference>
<evidence type="ECO:0000313" key="1">
    <source>
        <dbReference type="EMBL" id="CAD2179581.1"/>
    </source>
</evidence>
<dbReference type="Proteomes" id="UP000580250">
    <property type="component" value="Unassembled WGS sequence"/>
</dbReference>
<protein>
    <submittedName>
        <fullName evidence="1">Uncharacterized protein</fullName>
    </submittedName>
</protein>
<comment type="caution">
    <text evidence="1">The sequence shown here is derived from an EMBL/GenBank/DDBJ whole genome shotgun (WGS) entry which is preliminary data.</text>
</comment>